<reference evidence="8 9" key="1">
    <citation type="journal article" date="2015" name="Genome Announc.">
        <title>Complete and Assembled Genome Sequence of Bifidobacterium kashiwanohense PV20-2, Isolated from the Feces of an Anemic Kenyan Infant.</title>
        <authorList>
            <person name="Vazquez-Gutierrez P."/>
            <person name="Lacroix C."/>
            <person name="Chassard C."/>
            <person name="Klumpp J."/>
            <person name="Jans C."/>
            <person name="Stevens M.J."/>
        </authorList>
    </citation>
    <scope>NUCLEOTIDE SEQUENCE [LARGE SCALE GENOMIC DNA]</scope>
    <source>
        <strain evidence="8 9">PV20-2</strain>
    </source>
</reference>
<dbReference type="OrthoDB" id="3185680at2"/>
<evidence type="ECO:0000256" key="1">
    <source>
        <dbReference type="ARBA" id="ARBA00009943"/>
    </source>
</evidence>
<accession>A0A0A7I7W0</accession>
<sequence>MITLEFTDAATMEQQAVQAGLTLPIEQTAVWAKYQNTINGRTPWGAYVVKQDGAPIAFIALIDYETHGYHYLRSVHGPAWLDRPSAQLEAQVRDLLVEDVRKRDKNVVFLRIDLWDFEGSFPVLSTVPYNETVHMDITGGDEAVLTRMKKRGRRDVRKALRESPAACADETAQAMADFSEYYEVMVDTAHRDGFSPAPMSDYVDMISNLGPDHARVFAARIDGKVVAWSIITINGDHAVYYYACMRTEIMRQHVPDKLIYVVCCALGERGCTVLDLMGIGNDFAPSLKSLNGFKTKFSENVVQVSAGRDIPVKKTFYRSLTLLQSLRRKLRKQ</sequence>
<dbReference type="KEGG" id="bka:AH68_07335"/>
<gene>
    <name evidence="8" type="ORF">AH68_07335</name>
</gene>
<dbReference type="InterPro" id="IPR038740">
    <property type="entry name" value="BioF2-like_GNAT_dom"/>
</dbReference>
<evidence type="ECO:0000256" key="2">
    <source>
        <dbReference type="ARBA" id="ARBA00022679"/>
    </source>
</evidence>
<evidence type="ECO:0000259" key="7">
    <source>
        <dbReference type="Pfam" id="PF13480"/>
    </source>
</evidence>
<keyword evidence="3" id="KW-0133">Cell shape</keyword>
<dbReference type="InterPro" id="IPR003447">
    <property type="entry name" value="FEMABX"/>
</dbReference>
<comment type="similarity">
    <text evidence="1">Belongs to the FemABX family.</text>
</comment>
<dbReference type="SUPFAM" id="SSF55729">
    <property type="entry name" value="Acyl-CoA N-acyltransferases (Nat)"/>
    <property type="match status" value="1"/>
</dbReference>
<evidence type="ECO:0000313" key="8">
    <source>
        <dbReference type="EMBL" id="AIZ14889.1"/>
    </source>
</evidence>
<dbReference type="Proteomes" id="UP000030625">
    <property type="component" value="Chromosome"/>
</dbReference>
<dbReference type="EMBL" id="CP007456">
    <property type="protein sequence ID" value="AIZ14889.1"/>
    <property type="molecule type" value="Genomic_DNA"/>
</dbReference>
<evidence type="ECO:0000313" key="9">
    <source>
        <dbReference type="Proteomes" id="UP000030625"/>
    </source>
</evidence>
<dbReference type="Gene3D" id="3.40.630.30">
    <property type="match status" value="1"/>
</dbReference>
<keyword evidence="5" id="KW-0012">Acyltransferase</keyword>
<dbReference type="PROSITE" id="PS51191">
    <property type="entry name" value="FEMABX"/>
    <property type="match status" value="1"/>
</dbReference>
<dbReference type="AlphaFoldDB" id="A0A0A7I7W0"/>
<evidence type="ECO:0000256" key="3">
    <source>
        <dbReference type="ARBA" id="ARBA00022960"/>
    </source>
</evidence>
<dbReference type="Pfam" id="PF13480">
    <property type="entry name" value="Acetyltransf_6"/>
    <property type="match status" value="1"/>
</dbReference>
<keyword evidence="6" id="KW-0961">Cell wall biogenesis/degradation</keyword>
<proteinExistence type="inferred from homology"/>
<evidence type="ECO:0000256" key="5">
    <source>
        <dbReference type="ARBA" id="ARBA00023315"/>
    </source>
</evidence>
<dbReference type="STRING" id="1447716.AH68_07335"/>
<keyword evidence="2" id="KW-0808">Transferase</keyword>
<name>A0A0A7I7W0_9BIFI</name>
<organism evidence="8 9">
    <name type="scientific">Bifidobacterium catenulatum PV20-2</name>
    <dbReference type="NCBI Taxonomy" id="1447716"/>
    <lineage>
        <taxon>Bacteria</taxon>
        <taxon>Bacillati</taxon>
        <taxon>Actinomycetota</taxon>
        <taxon>Actinomycetes</taxon>
        <taxon>Bifidobacteriales</taxon>
        <taxon>Bifidobacteriaceae</taxon>
        <taxon>Bifidobacterium</taxon>
    </lineage>
</organism>
<feature type="domain" description="BioF2-like acetyltransferase" evidence="7">
    <location>
        <begin position="151"/>
        <end position="282"/>
    </location>
</feature>
<evidence type="ECO:0000256" key="6">
    <source>
        <dbReference type="ARBA" id="ARBA00023316"/>
    </source>
</evidence>
<dbReference type="PANTHER" id="PTHR36174:SF1">
    <property type="entry name" value="LIPID II:GLYCINE GLYCYLTRANSFERASE"/>
    <property type="match status" value="1"/>
</dbReference>
<protein>
    <submittedName>
        <fullName evidence="8">Peptidoglycan bridge formation protein FemAB</fullName>
    </submittedName>
</protein>
<dbReference type="GO" id="GO:0016755">
    <property type="term" value="F:aminoacyltransferase activity"/>
    <property type="evidence" value="ECO:0007669"/>
    <property type="project" value="InterPro"/>
</dbReference>
<evidence type="ECO:0000256" key="4">
    <source>
        <dbReference type="ARBA" id="ARBA00022984"/>
    </source>
</evidence>
<dbReference type="InterPro" id="IPR050644">
    <property type="entry name" value="PG_Glycine_Bridge_Synth"/>
</dbReference>
<dbReference type="PANTHER" id="PTHR36174">
    <property type="entry name" value="LIPID II:GLYCINE GLYCYLTRANSFERASE"/>
    <property type="match status" value="1"/>
</dbReference>
<dbReference type="GO" id="GO:0071555">
    <property type="term" value="P:cell wall organization"/>
    <property type="evidence" value="ECO:0007669"/>
    <property type="project" value="UniProtKB-KW"/>
</dbReference>
<keyword evidence="4" id="KW-0573">Peptidoglycan synthesis</keyword>
<dbReference type="RefSeq" id="WP_039198909.1">
    <property type="nucleotide sequence ID" value="NZ_CP007456.1"/>
</dbReference>
<dbReference type="GO" id="GO:0009252">
    <property type="term" value="P:peptidoglycan biosynthetic process"/>
    <property type="evidence" value="ECO:0007669"/>
    <property type="project" value="UniProtKB-KW"/>
</dbReference>
<dbReference type="GO" id="GO:0008360">
    <property type="term" value="P:regulation of cell shape"/>
    <property type="evidence" value="ECO:0007669"/>
    <property type="project" value="UniProtKB-KW"/>
</dbReference>
<dbReference type="HOGENOM" id="CLU_050488_0_0_11"/>
<dbReference type="InterPro" id="IPR016181">
    <property type="entry name" value="Acyl_CoA_acyltransferase"/>
</dbReference>